<dbReference type="PROSITE" id="PS00108">
    <property type="entry name" value="PROTEIN_KINASE_ST"/>
    <property type="match status" value="1"/>
</dbReference>
<name>A0A815CQM6_ADIRI</name>
<dbReference type="Gene3D" id="1.10.510.10">
    <property type="entry name" value="Transferase(Phosphotransferase) domain 1"/>
    <property type="match status" value="1"/>
</dbReference>
<dbReference type="SUPFAM" id="SSF56112">
    <property type="entry name" value="Protein kinase-like (PK-like)"/>
    <property type="match status" value="1"/>
</dbReference>
<evidence type="ECO:0000313" key="8">
    <source>
        <dbReference type="EMBL" id="CAF1283444.1"/>
    </source>
</evidence>
<dbReference type="GO" id="GO:0016020">
    <property type="term" value="C:membrane"/>
    <property type="evidence" value="ECO:0007669"/>
    <property type="project" value="TreeGrafter"/>
</dbReference>
<evidence type="ECO:0000256" key="1">
    <source>
        <dbReference type="ARBA" id="ARBA00022679"/>
    </source>
</evidence>
<dbReference type="EMBL" id="CAJNOR010002361">
    <property type="protein sequence ID" value="CAF1283444.1"/>
    <property type="molecule type" value="Genomic_DNA"/>
</dbReference>
<organism evidence="8 9">
    <name type="scientific">Adineta ricciae</name>
    <name type="common">Rotifer</name>
    <dbReference type="NCBI Taxonomy" id="249248"/>
    <lineage>
        <taxon>Eukaryota</taxon>
        <taxon>Metazoa</taxon>
        <taxon>Spiralia</taxon>
        <taxon>Gnathifera</taxon>
        <taxon>Rotifera</taxon>
        <taxon>Eurotatoria</taxon>
        <taxon>Bdelloidea</taxon>
        <taxon>Adinetida</taxon>
        <taxon>Adinetidae</taxon>
        <taxon>Adineta</taxon>
    </lineage>
</organism>
<dbReference type="PROSITE" id="PS00107">
    <property type="entry name" value="PROTEIN_KINASE_ATP"/>
    <property type="match status" value="1"/>
</dbReference>
<dbReference type="InterPro" id="IPR011009">
    <property type="entry name" value="Kinase-like_dom_sf"/>
</dbReference>
<dbReference type="GO" id="GO:0004674">
    <property type="term" value="F:protein serine/threonine kinase activity"/>
    <property type="evidence" value="ECO:0007669"/>
    <property type="project" value="UniProtKB-KW"/>
</dbReference>
<dbReference type="Proteomes" id="UP000663828">
    <property type="component" value="Unassembled WGS sequence"/>
</dbReference>
<dbReference type="InterPro" id="IPR017441">
    <property type="entry name" value="Protein_kinase_ATP_BS"/>
</dbReference>
<keyword evidence="2 5" id="KW-0547">Nucleotide-binding</keyword>
<feature type="domain" description="Protein kinase" evidence="7">
    <location>
        <begin position="20"/>
        <end position="282"/>
    </location>
</feature>
<evidence type="ECO:0000259" key="7">
    <source>
        <dbReference type="PROSITE" id="PS50011"/>
    </source>
</evidence>
<feature type="binding site" evidence="5">
    <location>
        <position position="48"/>
    </location>
    <ligand>
        <name>ATP</name>
        <dbReference type="ChEBI" id="CHEBI:30616"/>
    </ligand>
</feature>
<gene>
    <name evidence="8" type="ORF">XAT740_LOCUS27943</name>
</gene>
<keyword evidence="6" id="KW-0723">Serine/threonine-protein kinase</keyword>
<dbReference type="GO" id="GO:0010506">
    <property type="term" value="P:regulation of autophagy"/>
    <property type="evidence" value="ECO:0007669"/>
    <property type="project" value="InterPro"/>
</dbReference>
<evidence type="ECO:0000313" key="9">
    <source>
        <dbReference type="Proteomes" id="UP000663828"/>
    </source>
</evidence>
<evidence type="ECO:0000256" key="6">
    <source>
        <dbReference type="RuleBase" id="RU000304"/>
    </source>
</evidence>
<dbReference type="AlphaFoldDB" id="A0A815CQM6"/>
<accession>A0A815CQM6</accession>
<evidence type="ECO:0000256" key="3">
    <source>
        <dbReference type="ARBA" id="ARBA00022777"/>
    </source>
</evidence>
<dbReference type="GO" id="GO:0005776">
    <property type="term" value="C:autophagosome"/>
    <property type="evidence" value="ECO:0007669"/>
    <property type="project" value="TreeGrafter"/>
</dbReference>
<dbReference type="Pfam" id="PF00069">
    <property type="entry name" value="Pkinase"/>
    <property type="match status" value="1"/>
</dbReference>
<keyword evidence="1" id="KW-0808">Transferase</keyword>
<dbReference type="GO" id="GO:0005524">
    <property type="term" value="F:ATP binding"/>
    <property type="evidence" value="ECO:0007669"/>
    <property type="project" value="UniProtKB-UniRule"/>
</dbReference>
<evidence type="ECO:0000256" key="4">
    <source>
        <dbReference type="ARBA" id="ARBA00022840"/>
    </source>
</evidence>
<dbReference type="Gene3D" id="3.30.200.20">
    <property type="entry name" value="Phosphorylase Kinase, domain 1"/>
    <property type="match status" value="1"/>
</dbReference>
<comment type="similarity">
    <text evidence="6">Belongs to the protein kinase superfamily.</text>
</comment>
<keyword evidence="9" id="KW-1185">Reference proteome</keyword>
<dbReference type="InterPro" id="IPR045269">
    <property type="entry name" value="Atg1-like"/>
</dbReference>
<evidence type="ECO:0000256" key="5">
    <source>
        <dbReference type="PROSITE-ProRule" id="PRU10141"/>
    </source>
</evidence>
<dbReference type="InterPro" id="IPR008271">
    <property type="entry name" value="Ser/Thr_kinase_AS"/>
</dbReference>
<dbReference type="PROSITE" id="PS50011">
    <property type="entry name" value="PROTEIN_KINASE_DOM"/>
    <property type="match status" value="1"/>
</dbReference>
<keyword evidence="4 5" id="KW-0067">ATP-binding</keyword>
<proteinExistence type="inferred from homology"/>
<dbReference type="GO" id="GO:0000407">
    <property type="term" value="C:phagophore assembly site"/>
    <property type="evidence" value="ECO:0007669"/>
    <property type="project" value="TreeGrafter"/>
</dbReference>
<sequence length="296" mass="34181">MFSRKLIHPHQSYRIQGDLYTLINPIGYGTYGSVWISKTQNGEYVAVKVFDFNQSSNNINVNERLNSFNSEIQMANRLLNETEHVVTMYGYEFQSKYNLAFIVLELADELFLDRIRILHKKHLSSKYSDSNDFISSKDRQNIWVQLVNIILALHRHGVVHRDLKPANLLYFGKRLKVIDFGSAQDEFAGYSGRQRIGGSRPYSAPECFSGQIPITSKADIWSVGAILYFLTYGKRPIYENPRPPNGVSSTSSNLVQDILHHCLQRNPNRRPDHQWLAQHPLTKSSRLGFLNWLRIH</sequence>
<dbReference type="InterPro" id="IPR000719">
    <property type="entry name" value="Prot_kinase_dom"/>
</dbReference>
<evidence type="ECO:0000256" key="2">
    <source>
        <dbReference type="ARBA" id="ARBA00022741"/>
    </source>
</evidence>
<keyword evidence="3" id="KW-0418">Kinase</keyword>
<protein>
    <recommendedName>
        <fullName evidence="7">Protein kinase domain-containing protein</fullName>
    </recommendedName>
</protein>
<dbReference type="PANTHER" id="PTHR24348:SF22">
    <property type="entry name" value="NON-SPECIFIC SERINE_THREONINE PROTEIN KINASE"/>
    <property type="match status" value="1"/>
</dbReference>
<dbReference type="PANTHER" id="PTHR24348">
    <property type="entry name" value="SERINE/THREONINE-PROTEIN KINASE UNC-51-RELATED"/>
    <property type="match status" value="1"/>
</dbReference>
<dbReference type="GO" id="GO:0000045">
    <property type="term" value="P:autophagosome assembly"/>
    <property type="evidence" value="ECO:0007669"/>
    <property type="project" value="TreeGrafter"/>
</dbReference>
<reference evidence="8" key="1">
    <citation type="submission" date="2021-02" db="EMBL/GenBank/DDBJ databases">
        <authorList>
            <person name="Nowell W R."/>
        </authorList>
    </citation>
    <scope>NUCLEOTIDE SEQUENCE</scope>
</reference>
<comment type="caution">
    <text evidence="8">The sequence shown here is derived from an EMBL/GenBank/DDBJ whole genome shotgun (WGS) entry which is preliminary data.</text>
</comment>
<dbReference type="SMART" id="SM00220">
    <property type="entry name" value="S_TKc"/>
    <property type="match status" value="1"/>
</dbReference>
<dbReference type="GO" id="GO:0005829">
    <property type="term" value="C:cytosol"/>
    <property type="evidence" value="ECO:0007669"/>
    <property type="project" value="TreeGrafter"/>
</dbReference>